<sequence>MTHPRRAQGVIIYDCTWTTTDLPVTATDLMRHTQISGDGSDQTPPASTWPSARPRDSHDLYPVGPLRIGR</sequence>
<evidence type="ECO:0000313" key="3">
    <source>
        <dbReference type="Proteomes" id="UP000245683"/>
    </source>
</evidence>
<evidence type="ECO:0000313" key="2">
    <source>
        <dbReference type="EMBL" id="PWU47831.1"/>
    </source>
</evidence>
<dbReference type="AlphaFoldDB" id="A0A317K4L1"/>
<gene>
    <name evidence="2" type="ORF">DLJ46_13605</name>
</gene>
<organism evidence="2 3">
    <name type="scientific">Micromonospora globispora</name>
    <dbReference type="NCBI Taxonomy" id="1450148"/>
    <lineage>
        <taxon>Bacteria</taxon>
        <taxon>Bacillati</taxon>
        <taxon>Actinomycetota</taxon>
        <taxon>Actinomycetes</taxon>
        <taxon>Micromonosporales</taxon>
        <taxon>Micromonosporaceae</taxon>
        <taxon>Micromonospora</taxon>
    </lineage>
</organism>
<dbReference type="EMBL" id="QGSV01000175">
    <property type="protein sequence ID" value="PWU47831.1"/>
    <property type="molecule type" value="Genomic_DNA"/>
</dbReference>
<feature type="region of interest" description="Disordered" evidence="1">
    <location>
        <begin position="31"/>
        <end position="70"/>
    </location>
</feature>
<dbReference type="Proteomes" id="UP000245683">
    <property type="component" value="Unassembled WGS sequence"/>
</dbReference>
<feature type="compositionally biased region" description="Polar residues" evidence="1">
    <location>
        <begin position="33"/>
        <end position="50"/>
    </location>
</feature>
<comment type="caution">
    <text evidence="2">The sequence shown here is derived from an EMBL/GenBank/DDBJ whole genome shotgun (WGS) entry which is preliminary data.</text>
</comment>
<evidence type="ECO:0000256" key="1">
    <source>
        <dbReference type="SAM" id="MobiDB-lite"/>
    </source>
</evidence>
<reference evidence="3" key="1">
    <citation type="submission" date="2018-05" db="EMBL/GenBank/DDBJ databases">
        <title>Micromonospora globispora sp. nov. and Micromonospora rugosa sp. nov., isolated from marine sediment.</title>
        <authorList>
            <person name="Carro L."/>
            <person name="Aysel V."/>
            <person name="Cetin D."/>
            <person name="Igual J.M."/>
            <person name="Klenk H.-P."/>
            <person name="Trujillo M.E."/>
            <person name="Sahin N."/>
        </authorList>
    </citation>
    <scope>NUCLEOTIDE SEQUENCE [LARGE SCALE GENOMIC DNA]</scope>
    <source>
        <strain evidence="3">S2904</strain>
    </source>
</reference>
<name>A0A317K4L1_9ACTN</name>
<protein>
    <submittedName>
        <fullName evidence="2">Uncharacterized protein</fullName>
    </submittedName>
</protein>
<dbReference type="RefSeq" id="WP_109945034.1">
    <property type="nucleotide sequence ID" value="NZ_QGSU01000921.1"/>
</dbReference>
<accession>A0A317K4L1</accession>
<keyword evidence="3" id="KW-1185">Reference proteome</keyword>
<proteinExistence type="predicted"/>